<gene>
    <name evidence="3" type="ORF">FLL46_23315</name>
</gene>
<keyword evidence="2" id="KW-0732">Signal</keyword>
<sequence length="664" mass="76123">MNLSKVMQCLLRPSVRNCLLAITLSHGMLVSAAEPSVETTSTEASANEAEQPPKEDLKKPVILEDLAYGNILFEYYRGNTIEALNAILVANERQQLPNHRQSAQLLSGVIYLDLGMLTHAQKIFNDLLSEQDLKTELLAKLEFYLGKLHYRQGDFTQAQYRLKRVVDALEASLKDECLIMLSNMALHADEKEQAKSWLAGISQDSSMAAFSRFNLGILWLREANLVEAEKFLNNIHPSYTEDKVIRSLQDKAKVALGYFYLSQKDYQKARINLRKVRLSSPSSNSALLGIGWSYLESGSYRMALSHWLELSKRDVRDTAVQEALLAVPFAYQKLDSMQLSLDNYLHASDVFQQQMDLIDELTQKVEQGDLIDRFIDKIVLAQMNDNDLFGNNKDIRDQGIQDSKLFGDKYDYYLFELISQHRFNENFRSYQKLGKLANLLRHWEEQLPIFDEILKANTLRFEEKIPLVERYLTEGAFDKYQQALAQLESDIQALKNNEKLHLLADASELRTHARISRLMEKVARIPDDMLTPEKRLKAKRAQGVFQWQLESGKVGKIWLLEKEAKQIKRILAEIQSRKGGLERARASAKVRFSGYQEKVDVGKNQLLGLRDKIQLHIRIQAAELKSQILAVLAKRRTTIDHYLLQSDLSVARLHEKAVVIPEID</sequence>
<evidence type="ECO:0000256" key="2">
    <source>
        <dbReference type="SAM" id="SignalP"/>
    </source>
</evidence>
<dbReference type="AlphaFoldDB" id="A0A545U556"/>
<feature type="region of interest" description="Disordered" evidence="1">
    <location>
        <begin position="35"/>
        <end position="55"/>
    </location>
</feature>
<accession>A0A545U556</accession>
<reference evidence="3 4" key="1">
    <citation type="submission" date="2019-07" db="EMBL/GenBank/DDBJ databases">
        <title>Draft genome for Aliikangiella sp. M105.</title>
        <authorList>
            <person name="Wang G."/>
        </authorList>
    </citation>
    <scope>NUCLEOTIDE SEQUENCE [LARGE SCALE GENOMIC DNA]</scope>
    <source>
        <strain evidence="3 4">M105</strain>
    </source>
</reference>
<dbReference type="SUPFAM" id="SSF81901">
    <property type="entry name" value="HCP-like"/>
    <property type="match status" value="1"/>
</dbReference>
<dbReference type="RefSeq" id="WP_142934240.1">
    <property type="nucleotide sequence ID" value="NZ_ML660170.1"/>
</dbReference>
<organism evidence="3 4">
    <name type="scientific">Aliikangiella coralliicola</name>
    <dbReference type="NCBI Taxonomy" id="2592383"/>
    <lineage>
        <taxon>Bacteria</taxon>
        <taxon>Pseudomonadati</taxon>
        <taxon>Pseudomonadota</taxon>
        <taxon>Gammaproteobacteria</taxon>
        <taxon>Oceanospirillales</taxon>
        <taxon>Pleioneaceae</taxon>
        <taxon>Aliikangiella</taxon>
    </lineage>
</organism>
<evidence type="ECO:0000313" key="3">
    <source>
        <dbReference type="EMBL" id="TQV84543.1"/>
    </source>
</evidence>
<protein>
    <submittedName>
        <fullName evidence="3">Uncharacterized protein</fullName>
    </submittedName>
</protein>
<keyword evidence="4" id="KW-1185">Reference proteome</keyword>
<evidence type="ECO:0000256" key="1">
    <source>
        <dbReference type="SAM" id="MobiDB-lite"/>
    </source>
</evidence>
<dbReference type="Proteomes" id="UP000315439">
    <property type="component" value="Unassembled WGS sequence"/>
</dbReference>
<proteinExistence type="predicted"/>
<dbReference type="Gene3D" id="1.25.40.10">
    <property type="entry name" value="Tetratricopeptide repeat domain"/>
    <property type="match status" value="2"/>
</dbReference>
<feature type="chain" id="PRO_5022108442" evidence="2">
    <location>
        <begin position="33"/>
        <end position="664"/>
    </location>
</feature>
<feature type="signal peptide" evidence="2">
    <location>
        <begin position="1"/>
        <end position="32"/>
    </location>
</feature>
<comment type="caution">
    <text evidence="3">The sequence shown here is derived from an EMBL/GenBank/DDBJ whole genome shotgun (WGS) entry which is preliminary data.</text>
</comment>
<dbReference type="EMBL" id="VIKS01000014">
    <property type="protein sequence ID" value="TQV84543.1"/>
    <property type="molecule type" value="Genomic_DNA"/>
</dbReference>
<evidence type="ECO:0000313" key="4">
    <source>
        <dbReference type="Proteomes" id="UP000315439"/>
    </source>
</evidence>
<dbReference type="OrthoDB" id="6072288at2"/>
<name>A0A545U556_9GAMM</name>
<dbReference type="InterPro" id="IPR011990">
    <property type="entry name" value="TPR-like_helical_dom_sf"/>
</dbReference>